<feature type="chain" id="PRO_5045198533" description="Solute-binding protein family 3/N-terminal domain-containing protein" evidence="1">
    <location>
        <begin position="20"/>
        <end position="277"/>
    </location>
</feature>
<evidence type="ECO:0008006" key="4">
    <source>
        <dbReference type="Google" id="ProtNLM"/>
    </source>
</evidence>
<dbReference type="Proteomes" id="UP001157134">
    <property type="component" value="Unassembled WGS sequence"/>
</dbReference>
<evidence type="ECO:0000256" key="1">
    <source>
        <dbReference type="SAM" id="SignalP"/>
    </source>
</evidence>
<evidence type="ECO:0000313" key="2">
    <source>
        <dbReference type="EMBL" id="GLX87305.1"/>
    </source>
</evidence>
<evidence type="ECO:0000313" key="3">
    <source>
        <dbReference type="Proteomes" id="UP001157134"/>
    </source>
</evidence>
<organism evidence="2 3">
    <name type="scientific">Thalassotalea loyana</name>
    <dbReference type="NCBI Taxonomy" id="280483"/>
    <lineage>
        <taxon>Bacteria</taxon>
        <taxon>Pseudomonadati</taxon>
        <taxon>Pseudomonadota</taxon>
        <taxon>Gammaproteobacteria</taxon>
        <taxon>Alteromonadales</taxon>
        <taxon>Colwelliaceae</taxon>
        <taxon>Thalassotalea</taxon>
    </lineage>
</organism>
<keyword evidence="1" id="KW-0732">Signal</keyword>
<protein>
    <recommendedName>
        <fullName evidence="4">Solute-binding protein family 3/N-terminal domain-containing protein</fullName>
    </recommendedName>
</protein>
<feature type="signal peptide" evidence="1">
    <location>
        <begin position="1"/>
        <end position="19"/>
    </location>
</feature>
<name>A0ABQ6HIB1_9GAMM</name>
<dbReference type="SUPFAM" id="SSF53850">
    <property type="entry name" value="Periplasmic binding protein-like II"/>
    <property type="match status" value="1"/>
</dbReference>
<dbReference type="RefSeq" id="WP_284301252.1">
    <property type="nucleotide sequence ID" value="NZ_BSSV01000010.1"/>
</dbReference>
<gene>
    <name evidence="2" type="ORF">tloyanaT_35580</name>
</gene>
<reference evidence="2 3" key="1">
    <citation type="submission" date="2023-03" db="EMBL/GenBank/DDBJ databases">
        <title>Thalassotalea loyana LMG 22536T draft genome sequence.</title>
        <authorList>
            <person name="Sawabe T."/>
        </authorList>
    </citation>
    <scope>NUCLEOTIDE SEQUENCE [LARGE SCALE GENOMIC DNA]</scope>
    <source>
        <strain evidence="2 3">LMG 22536</strain>
    </source>
</reference>
<keyword evidence="3" id="KW-1185">Reference proteome</keyword>
<dbReference type="EMBL" id="BSSV01000010">
    <property type="protein sequence ID" value="GLX87305.1"/>
    <property type="molecule type" value="Genomic_DNA"/>
</dbReference>
<proteinExistence type="predicted"/>
<comment type="caution">
    <text evidence="2">The sequence shown here is derived from an EMBL/GenBank/DDBJ whole genome shotgun (WGS) entry which is preliminary data.</text>
</comment>
<dbReference type="Gene3D" id="3.40.190.10">
    <property type="entry name" value="Periplasmic binding protein-like II"/>
    <property type="match status" value="2"/>
</dbReference>
<accession>A0ABQ6HIB1</accession>
<sequence length="277" mass="31960">MKFAIGFAVMTMTCFPIFAQGIDVVYPGYERDDYTTKILSLALSYSEQNYQIKAYGSDLPKHQAFKKLATNNGIDVMFGGSTLEREALYRPVRFPLMKGLYGWRVSLVHKDNKQLFDDTNTLSDLQHYSAGQFNTWSDTKVLRANDITVATSSDYSGLYTMLHKKRFDHFPRSIIEVTWNIQEFSHLDLVIEPNVLIHYPSAYYVYVRKDNEILAHEIYNGLIQAQQDGSFDTLFSQHFGAHVERVKSEKRQIIPLTNPYLSPLTPIHNSSMWLNFD</sequence>